<dbReference type="AlphaFoldDB" id="A0A7T0C4U7"/>
<organism evidence="1 2">
    <name type="scientific">Candidatus Nitrohelix vancouverensis</name>
    <dbReference type="NCBI Taxonomy" id="2705534"/>
    <lineage>
        <taxon>Bacteria</taxon>
        <taxon>Pseudomonadati</taxon>
        <taxon>Nitrospinota/Tectimicrobiota group</taxon>
        <taxon>Nitrospinota</taxon>
        <taxon>Nitrospinia</taxon>
        <taxon>Nitrospinales</taxon>
        <taxon>Nitrospinaceae</taxon>
        <taxon>Candidatus Nitrohelix</taxon>
    </lineage>
</organism>
<sequence>MKLTEQTFKTVFIVDPQKGERIHLAKQIKQEHLFLMTFTTMPDCINQTKHMPFDLLIFVLRAGKTEIKHLINMKKKFRDRHFILSPASDAPAVSLDELREKGFDSVHISSEMERTRELCYNLLWPGNRPPNRELSDPLANL</sequence>
<reference evidence="2" key="1">
    <citation type="submission" date="2020-02" db="EMBL/GenBank/DDBJ databases">
        <title>Genomic and physiological characterization of two novel Nitrospinaceae genera.</title>
        <authorList>
            <person name="Mueller A.J."/>
            <person name="Jung M.-Y."/>
            <person name="Strachan C.R."/>
            <person name="Herbold C.W."/>
            <person name="Kirkegaard R.H."/>
            <person name="Daims H."/>
        </authorList>
    </citation>
    <scope>NUCLEOTIDE SEQUENCE [LARGE SCALE GENOMIC DNA]</scope>
</reference>
<evidence type="ECO:0008006" key="3">
    <source>
        <dbReference type="Google" id="ProtNLM"/>
    </source>
</evidence>
<dbReference type="KEGG" id="nva:G3M78_14285"/>
<proteinExistence type="predicted"/>
<gene>
    <name evidence="1" type="ORF">G3M78_14285</name>
</gene>
<accession>A0A7T0C4U7</accession>
<dbReference type="Proteomes" id="UP000594464">
    <property type="component" value="Chromosome"/>
</dbReference>
<evidence type="ECO:0000313" key="2">
    <source>
        <dbReference type="Proteomes" id="UP000594464"/>
    </source>
</evidence>
<dbReference type="EMBL" id="CP048620">
    <property type="protein sequence ID" value="QPJ66503.1"/>
    <property type="molecule type" value="Genomic_DNA"/>
</dbReference>
<evidence type="ECO:0000313" key="1">
    <source>
        <dbReference type="EMBL" id="QPJ66503.1"/>
    </source>
</evidence>
<name>A0A7T0C4U7_9BACT</name>
<protein>
    <recommendedName>
        <fullName evidence="3">Response regulatory domain-containing protein</fullName>
    </recommendedName>
</protein>